<dbReference type="InterPro" id="IPR025060">
    <property type="entry name" value="DUF3999"/>
</dbReference>
<keyword evidence="2" id="KW-0732">Signal</keyword>
<reference evidence="3" key="1">
    <citation type="submission" date="2021-03" db="EMBL/GenBank/DDBJ databases">
        <authorList>
            <person name="Peeters C."/>
        </authorList>
    </citation>
    <scope>NUCLEOTIDE SEQUENCE</scope>
    <source>
        <strain evidence="3">LMG 31506</strain>
    </source>
</reference>
<keyword evidence="4" id="KW-1185">Reference proteome</keyword>
<comment type="caution">
    <text evidence="3">The sequence shown here is derived from an EMBL/GenBank/DDBJ whole genome shotgun (WGS) entry which is preliminary data.</text>
</comment>
<evidence type="ECO:0000313" key="4">
    <source>
        <dbReference type="Proteomes" id="UP000672934"/>
    </source>
</evidence>
<proteinExistence type="predicted"/>
<keyword evidence="1" id="KW-0812">Transmembrane</keyword>
<feature type="chain" id="PRO_5036745918" description="DUF3999 domain-containing protein" evidence="2">
    <location>
        <begin position="23"/>
        <end position="443"/>
    </location>
</feature>
<dbReference type="RefSeq" id="WP_230426907.1">
    <property type="nucleotide sequence ID" value="NZ_CAJPUY010000011.1"/>
</dbReference>
<dbReference type="Proteomes" id="UP000672934">
    <property type="component" value="Unassembled WGS sequence"/>
</dbReference>
<evidence type="ECO:0000313" key="3">
    <source>
        <dbReference type="EMBL" id="CAG2146425.1"/>
    </source>
</evidence>
<evidence type="ECO:0000256" key="1">
    <source>
        <dbReference type="SAM" id="Phobius"/>
    </source>
</evidence>
<keyword evidence="1" id="KW-0472">Membrane</keyword>
<dbReference type="AlphaFoldDB" id="A0A916MYI0"/>
<dbReference type="Pfam" id="PF13163">
    <property type="entry name" value="DUF3999"/>
    <property type="match status" value="1"/>
</dbReference>
<accession>A0A916MYI0</accession>
<dbReference type="EMBL" id="CAJPUY010000011">
    <property type="protein sequence ID" value="CAG2146425.1"/>
    <property type="molecule type" value="Genomic_DNA"/>
</dbReference>
<organism evidence="3 4">
    <name type="scientific">Cupriavidus yeoncheonensis</name>
    <dbReference type="NCBI Taxonomy" id="1462994"/>
    <lineage>
        <taxon>Bacteria</taxon>
        <taxon>Pseudomonadati</taxon>
        <taxon>Pseudomonadota</taxon>
        <taxon>Betaproteobacteria</taxon>
        <taxon>Burkholderiales</taxon>
        <taxon>Burkholderiaceae</taxon>
        <taxon>Cupriavidus</taxon>
    </lineage>
</organism>
<name>A0A916MYI0_9BURK</name>
<gene>
    <name evidence="3" type="ORF">LMG31506_03408</name>
</gene>
<sequence length="443" mass="46222">MMRRWIALAALVPALVPAPGHAERFPLTTEGSAAFYTVTLDAGVYARSRRAGLADLRVRNGSGEPVPYALDLPAADAAPSPVLQEVPWFPLPPLARRGTTPSLGVVIGPDGALRAASAAPSDVGADTWLVDLSRLRQPVSALVIGLGVGGAGGDFRGEVDVASSDDLRQWTPGGSAQLLRASRAGGVLSQDRIELGGLRARYVRLTWRDTAPAPGGVRAETTAVAEATAAAAFQWRAGLKAMQGGPGEYLFDAGGRFPAERVRIRLPQPNTVVTGTLRSRSDAGVPWSPVAEVRLYRLADPAASEPGREQLSAPLVIPRNTDPHWRLTLQNGQGGLGGMPELALGWRPATVTFVARGSPPFVLAVGEPLPRTGDAGPVARADLLVGAAPAIGTARIAGQVASPPVPADSDPGRRHMLVLWASLLVAVSLLGTMAWRLARAGRQ</sequence>
<keyword evidence="1" id="KW-1133">Transmembrane helix</keyword>
<feature type="transmembrane region" description="Helical" evidence="1">
    <location>
        <begin position="417"/>
        <end position="438"/>
    </location>
</feature>
<feature type="signal peptide" evidence="2">
    <location>
        <begin position="1"/>
        <end position="22"/>
    </location>
</feature>
<evidence type="ECO:0008006" key="5">
    <source>
        <dbReference type="Google" id="ProtNLM"/>
    </source>
</evidence>
<protein>
    <recommendedName>
        <fullName evidence="5">DUF3999 domain-containing protein</fullName>
    </recommendedName>
</protein>
<evidence type="ECO:0000256" key="2">
    <source>
        <dbReference type="SAM" id="SignalP"/>
    </source>
</evidence>